<keyword evidence="1" id="KW-0812">Transmembrane</keyword>
<feature type="transmembrane region" description="Helical" evidence="1">
    <location>
        <begin position="67"/>
        <end position="90"/>
    </location>
</feature>
<organism evidence="2 3">
    <name type="scientific">Novosphingobium kunmingense</name>
    <dbReference type="NCBI Taxonomy" id="1211806"/>
    <lineage>
        <taxon>Bacteria</taxon>
        <taxon>Pseudomonadati</taxon>
        <taxon>Pseudomonadota</taxon>
        <taxon>Alphaproteobacteria</taxon>
        <taxon>Sphingomonadales</taxon>
        <taxon>Sphingomonadaceae</taxon>
        <taxon>Novosphingobium</taxon>
    </lineage>
</organism>
<dbReference type="Proteomes" id="UP000232587">
    <property type="component" value="Unassembled WGS sequence"/>
</dbReference>
<dbReference type="EMBL" id="PHUF01000002">
    <property type="protein sequence ID" value="PKB25170.1"/>
    <property type="molecule type" value="Genomic_DNA"/>
</dbReference>
<dbReference type="InterPro" id="IPR016833">
    <property type="entry name" value="Put_Na-Bile_cotransptr"/>
</dbReference>
<dbReference type="Gene3D" id="1.20.1530.20">
    <property type="match status" value="1"/>
</dbReference>
<evidence type="ECO:0000313" key="3">
    <source>
        <dbReference type="Proteomes" id="UP000232587"/>
    </source>
</evidence>
<keyword evidence="1" id="KW-0472">Membrane</keyword>
<feature type="transmembrane region" description="Helical" evidence="1">
    <location>
        <begin position="228"/>
        <end position="251"/>
    </location>
</feature>
<feature type="transmembrane region" description="Helical" evidence="1">
    <location>
        <begin position="96"/>
        <end position="118"/>
    </location>
</feature>
<dbReference type="OrthoDB" id="9792271at2"/>
<name>A0A2N0I1Z4_9SPHN</name>
<feature type="transmembrane region" description="Helical" evidence="1">
    <location>
        <begin position="130"/>
        <end position="151"/>
    </location>
</feature>
<dbReference type="AlphaFoldDB" id="A0A2N0I1Z4"/>
<gene>
    <name evidence="2" type="ORF">B0I00_0361</name>
</gene>
<feature type="transmembrane region" description="Helical" evidence="1">
    <location>
        <begin position="163"/>
        <end position="181"/>
    </location>
</feature>
<dbReference type="InterPro" id="IPR038770">
    <property type="entry name" value="Na+/solute_symporter_sf"/>
</dbReference>
<dbReference type="PANTHER" id="PTHR18640:SF5">
    <property type="entry name" value="SODIUM_BILE ACID COTRANSPORTER 7"/>
    <property type="match status" value="1"/>
</dbReference>
<sequence length="317" mass="32950">MSVLSRIDPMVRLLVVAIALAFVLPVHGAAREAAQFVANAAVFLLFFLNGLRLPRHEVWEGLGNHRLLWPLVAWVFGAMALAGCLVWQAGQGWMPPLIALGFLYLGCLPSTVQSATAYSSLAGGNVASSVVAAALLNILGVFVTAPLFSLLAGNAGVGFHADGLVKVVVILLVPFVLGQALQGRLGNLVRDNRPLVSAMDRGSIAIAVYVAFSGAVATRFWTQIDASGWLWLAGGTALMLAIGHGGAWLLGGAVGLDPANRRTMLFAGAQKSIAMGAPLATVLFAPAAAGAILMPILLYHLAQLVLAAPLAARLSRP</sequence>
<feature type="transmembrane region" description="Helical" evidence="1">
    <location>
        <begin position="202"/>
        <end position="222"/>
    </location>
</feature>
<keyword evidence="1" id="KW-1133">Transmembrane helix</keyword>
<dbReference type="Pfam" id="PF13593">
    <property type="entry name" value="SBF_like"/>
    <property type="match status" value="1"/>
</dbReference>
<dbReference type="GO" id="GO:0005886">
    <property type="term" value="C:plasma membrane"/>
    <property type="evidence" value="ECO:0007669"/>
    <property type="project" value="TreeGrafter"/>
</dbReference>
<protein>
    <submittedName>
        <fullName evidence="2">Sodium/bile acid cotransporter 7</fullName>
    </submittedName>
</protein>
<comment type="caution">
    <text evidence="2">The sequence shown here is derived from an EMBL/GenBank/DDBJ whole genome shotgun (WGS) entry which is preliminary data.</text>
</comment>
<evidence type="ECO:0000313" key="2">
    <source>
        <dbReference type="EMBL" id="PKB25170.1"/>
    </source>
</evidence>
<keyword evidence="3" id="KW-1185">Reference proteome</keyword>
<evidence type="ECO:0000256" key="1">
    <source>
        <dbReference type="SAM" id="Phobius"/>
    </source>
</evidence>
<dbReference type="PANTHER" id="PTHR18640">
    <property type="entry name" value="SOLUTE CARRIER FAMILY 10 MEMBER 7"/>
    <property type="match status" value="1"/>
</dbReference>
<proteinExistence type="predicted"/>
<feature type="transmembrane region" description="Helical" evidence="1">
    <location>
        <begin position="38"/>
        <end position="55"/>
    </location>
</feature>
<reference evidence="2 3" key="1">
    <citation type="submission" date="2017-11" db="EMBL/GenBank/DDBJ databases">
        <title>Genomic Encyclopedia of Type Strains, Phase III (KMG-III): the genomes of soil and plant-associated and newly described type strains.</title>
        <authorList>
            <person name="Whitman W."/>
        </authorList>
    </citation>
    <scope>NUCLEOTIDE SEQUENCE [LARGE SCALE GENOMIC DNA]</scope>
    <source>
        <strain evidence="2 3">CGMCC 1.12274</strain>
    </source>
</reference>
<accession>A0A2N0I1Z4</accession>
<dbReference type="RefSeq" id="WP_100865638.1">
    <property type="nucleotide sequence ID" value="NZ_PHUF01000002.1"/>
</dbReference>